<accession>A0ABY6JXT1</accession>
<name>A0ABY6JXT1_9ARAC</name>
<organism evidence="1 2">
    <name type="scientific">Cordylochernes scorpioides</name>
    <dbReference type="NCBI Taxonomy" id="51811"/>
    <lineage>
        <taxon>Eukaryota</taxon>
        <taxon>Metazoa</taxon>
        <taxon>Ecdysozoa</taxon>
        <taxon>Arthropoda</taxon>
        <taxon>Chelicerata</taxon>
        <taxon>Arachnida</taxon>
        <taxon>Pseudoscorpiones</taxon>
        <taxon>Cheliferoidea</taxon>
        <taxon>Chernetidae</taxon>
        <taxon>Cordylochernes</taxon>
    </lineage>
</organism>
<sequence>MEGARDEKLLKYLLIDTSNLCCIEETMMSLRKMKIDASEDLDKLITDISNEDRVRLLDVLRRYTDVFEFQKANLKT</sequence>
<evidence type="ECO:0000313" key="2">
    <source>
        <dbReference type="Proteomes" id="UP001235939"/>
    </source>
</evidence>
<keyword evidence="2" id="KW-1185">Reference proteome</keyword>
<proteinExistence type="predicted"/>
<protein>
    <submittedName>
        <fullName evidence="1">Uncharacterized protein</fullName>
    </submittedName>
</protein>
<reference evidence="1 2" key="1">
    <citation type="submission" date="2022-01" db="EMBL/GenBank/DDBJ databases">
        <title>A chromosomal length assembly of Cordylochernes scorpioides.</title>
        <authorList>
            <person name="Zeh D."/>
            <person name="Zeh J."/>
        </authorList>
    </citation>
    <scope>NUCLEOTIDE SEQUENCE [LARGE SCALE GENOMIC DNA]</scope>
    <source>
        <strain evidence="1">IN4F17</strain>
        <tissue evidence="1">Whole Body</tissue>
    </source>
</reference>
<dbReference type="EMBL" id="CP092863">
    <property type="protein sequence ID" value="UYV60856.1"/>
    <property type="molecule type" value="Genomic_DNA"/>
</dbReference>
<gene>
    <name evidence="1" type="ORF">LAZ67_1002618</name>
</gene>
<dbReference type="Proteomes" id="UP001235939">
    <property type="component" value="Chromosome 01"/>
</dbReference>
<evidence type="ECO:0000313" key="1">
    <source>
        <dbReference type="EMBL" id="UYV60856.1"/>
    </source>
</evidence>